<evidence type="ECO:0000259" key="14">
    <source>
        <dbReference type="Pfam" id="PF12774"/>
    </source>
</evidence>
<keyword evidence="6" id="KW-0067">ATP-binding</keyword>
<dbReference type="Pfam" id="PF22597">
    <property type="entry name" value="DYN_lid"/>
    <property type="match status" value="1"/>
</dbReference>
<feature type="coiled-coil region" evidence="13">
    <location>
        <begin position="1428"/>
        <end position="1479"/>
    </location>
</feature>
<accession>A0A7R9D2G1</accession>
<organism evidence="20">
    <name type="scientific">Timema poppense</name>
    <name type="common">Walking stick</name>
    <dbReference type="NCBI Taxonomy" id="170557"/>
    <lineage>
        <taxon>Eukaryota</taxon>
        <taxon>Metazoa</taxon>
        <taxon>Ecdysozoa</taxon>
        <taxon>Arthropoda</taxon>
        <taxon>Hexapoda</taxon>
        <taxon>Insecta</taxon>
        <taxon>Pterygota</taxon>
        <taxon>Neoptera</taxon>
        <taxon>Polyneoptera</taxon>
        <taxon>Phasmatodea</taxon>
        <taxon>Timematodea</taxon>
        <taxon>Timematoidea</taxon>
        <taxon>Timematidae</taxon>
        <taxon>Timema</taxon>
    </lineage>
</organism>
<keyword evidence="9" id="KW-0969">Cilium</keyword>
<evidence type="ECO:0000256" key="11">
    <source>
        <dbReference type="ARBA" id="ARBA00023212"/>
    </source>
</evidence>
<evidence type="ECO:0000256" key="4">
    <source>
        <dbReference type="ARBA" id="ARBA00022701"/>
    </source>
</evidence>
<dbReference type="GO" id="GO:0005524">
    <property type="term" value="F:ATP binding"/>
    <property type="evidence" value="ECO:0007669"/>
    <property type="project" value="UniProtKB-KW"/>
</dbReference>
<dbReference type="Gene3D" id="1.20.920.30">
    <property type="match status" value="1"/>
</dbReference>
<name>A0A7R9D2G1_TIMPO</name>
<evidence type="ECO:0000256" key="3">
    <source>
        <dbReference type="ARBA" id="ARBA00022490"/>
    </source>
</evidence>
<dbReference type="InterPro" id="IPR024317">
    <property type="entry name" value="Dynein_heavy_chain_D4_dom"/>
</dbReference>
<dbReference type="PANTHER" id="PTHR22878">
    <property type="entry name" value="DYNEIN HEAVY CHAIN 6, AXONEMAL-LIKE-RELATED"/>
    <property type="match status" value="1"/>
</dbReference>
<dbReference type="InterPro" id="IPR035706">
    <property type="entry name" value="AAA_9"/>
</dbReference>
<dbReference type="Pfam" id="PF12780">
    <property type="entry name" value="AAA_8"/>
    <property type="match status" value="1"/>
</dbReference>
<dbReference type="InterPro" id="IPR043157">
    <property type="entry name" value="Dynein_AAA1S"/>
</dbReference>
<dbReference type="Pfam" id="PF12775">
    <property type="entry name" value="AAA_7"/>
    <property type="match status" value="1"/>
</dbReference>
<dbReference type="Gene3D" id="6.10.140.1060">
    <property type="match status" value="1"/>
</dbReference>
<gene>
    <name evidence="20" type="ORF">TPSB3V08_LOCUS5630</name>
</gene>
<dbReference type="InterPro" id="IPR041466">
    <property type="entry name" value="Dynein_AAA5_ext"/>
</dbReference>
<dbReference type="Pfam" id="PF17852">
    <property type="entry name" value="Dynein_AAA_lid"/>
    <property type="match status" value="1"/>
</dbReference>
<evidence type="ECO:0000259" key="17">
    <source>
        <dbReference type="Pfam" id="PF12781"/>
    </source>
</evidence>
<feature type="domain" description="Dynein heavy chain coiled coil stalk" evidence="15">
    <location>
        <begin position="1216"/>
        <end position="1545"/>
    </location>
</feature>
<keyword evidence="7" id="KW-0243">Dynein</keyword>
<dbReference type="InterPro" id="IPR026983">
    <property type="entry name" value="DHC"/>
</dbReference>
<dbReference type="GO" id="GO:0051959">
    <property type="term" value="F:dynein light intermediate chain binding"/>
    <property type="evidence" value="ECO:0007669"/>
    <property type="project" value="InterPro"/>
</dbReference>
<evidence type="ECO:0000259" key="15">
    <source>
        <dbReference type="Pfam" id="PF12777"/>
    </source>
</evidence>
<dbReference type="InterPro" id="IPR027417">
    <property type="entry name" value="P-loop_NTPase"/>
</dbReference>
<dbReference type="Pfam" id="PF12774">
    <property type="entry name" value="AAA_6"/>
    <property type="match status" value="1"/>
</dbReference>
<dbReference type="Gene3D" id="1.10.8.1220">
    <property type="match status" value="1"/>
</dbReference>
<dbReference type="GO" id="GO:0045505">
    <property type="term" value="F:dynein intermediate chain binding"/>
    <property type="evidence" value="ECO:0007669"/>
    <property type="project" value="InterPro"/>
</dbReference>
<evidence type="ECO:0000259" key="18">
    <source>
        <dbReference type="Pfam" id="PF17852"/>
    </source>
</evidence>
<dbReference type="FunFam" id="1.10.8.1220:FF:000001">
    <property type="entry name" value="Dynein axonemal heavy chain 5"/>
    <property type="match status" value="1"/>
</dbReference>
<dbReference type="FunFam" id="3.40.50.300:FF:001145">
    <property type="entry name" value="Putative dynein heavy chain"/>
    <property type="match status" value="1"/>
</dbReference>
<sequence>MGHFCILNQPTAFWSRFMFEGREIKLVQTCAAFITMNPGYAGRTELPDNLKALFRPISMMVPDYALIAEVILYSEGFESSKVLANKMVQMYKLCSEQLSQQDHYDFGMRAVKSVLVMAGSLKRENPDKSEEVVLIRALRDSNLPKFLVDDAGLFKGILNDLFPGVTIPEQDYGVLLEAIIAVMVQEKLQPEECMITKVIQLHETMIVRHGVMLVGPTGGGKTTVLNSSLLKSSALDHVATEAGPNMIKIGILNLENRQVLKSALEKLHADKVKGPYYRPVHTYIMNPKSVTLGELYGEVNLFTLEWKDGLLGIMVRLAVQCTTDDHQWVICDGPVDAVWIENMNTVLDDNKTLCLANSERIKLTPYIHMVFEVQDLSQASPATVSRCGMVYIDSEEIKVGHSPRIVYINSEVIKWLPYVQSWMARFRSDFPEELKKYILVLFEDYVEAGFHFIRRNCDFAINQVDVSKAAMLCSLLESLILLATENNMDWKGDTGRIKTFLCQAFVFSYIWSLGGNITDTSKEMFEVFVRGQFEEHHDARLPSTGELWNLYLNIANKHLDVWDKIIPTFAYNVNVPFFEMLVPTTDTVRGAINLIHVNSPPSDTGMPMTLIIVNPSPSDAGVGKSVIAKEVLMRLAQGGSYIPVALNFSAQTTSSRTQEILEMKLEKKKRTLLGAPAGKKIILFVDDVNMPKLDTYGSQPPIELLRQYLDFHGLYDREKLFWKDIQDVIITAACAPPGGGRNPLTPRFVRHFAMLLISSPTETTLKVIFKSIMRGFLEDFSPAVQDIGDSIVNASVEIYDRIAKDLLPTPAKSHYVFNLRDLSKCIQGVLQADSGTMREAQELERLFYHECLRVFHDRLVNVEDKSYFYHLMKEVCTRAFGRPVLSFPPEPKIITSPPVLLFGDFMNTGAARQDRIYEEIKDTEKLRHVMQDYLEDYNMMTSKEMKLIFFMDAMEHTTRLARILRSERSNGLLVGVGGMGKQSLTRLGAHLCGYKCFQIELTRAYDHSAFHEDLRKLYFNAGAKNEDTTFLFTDTQIVQEEFLEDINNILNSGEVPNLFESDEYEKVINSLRPSAKEVGIAESNRDAIFDYFISRVRSKLHLVICMSPVGDAFRRRCRMFPSLVNCCTIDWFVEWPEEALLSVAENSLKVVGGSEAIEKLARICVTIHESVSKMTVRFYEEMRRHYYTTPSSYLELLKLYLEKLSLRKEKVTKKKDRISNGLQKLYETYAVVDTMKESMTALEPQLQKQSADTARLMKHLVKEQAQADKVRQVVVADEAVVKVKAEETQFIADDAQRDLDAALPAMEAATKALEALNKNDINELKVFNKPPPLVKFVMESVCLLLGTKTDWPTAKIVLGDTNFLKKLQDYEKDKISEAMLKKLKEYVDHPDFIPDKVATQSKVCKSICMWVRAIDCYAKVFRVVQPKRKRLEQAERELTEVMAVLREKQQKLAEVEKQIAELEASYDRSVAAKKELEDNLELTANRLVRAGRLTSALEDEQVLWEKSVKELSQDMVTMMGDVLVAAASVAYLGAFTSNYRDELISLWLSQCQELALPTSEKYSLINILADQFEIREWNTYGLPRDNVSTENGILVMHAGRWPLMIDPQEQANRWIRQMEAKGALNIVKLTDGNLMRILERSIRLGLPVLLEEVGEFLDPTLRPVLLKQTFTQGGRLLIRLGDSDVDYDDKFRLYLTTKLSNPHYLPEICIQVTIVNFTVTPSGLEDQLLSDVVRLERPDLEKQRSELIMRINNDKNQLENIEDKILRMLFASEGNILDNEELIDTLNESKRESERVCVCVCVKTTSSSPSRDSNLYFPILSSQAQHETDMLANYTTEETAAIIEDRLIEAEATEENISIAREKYRVVATRGSVLYFVVAELGNIDPMYQYSLKYFSQVFNMVIETTEKSPDLEVRLSTLIQEITLSMYTNVSRGLFERHKLVFSFMVCANILKHSGDIKEPQWNFLLRGPISTKQSLLKKPDALVLSDTAWFAVCYLNNNFKSFQGLAGDAVEKILVSIGDFEQLIDLSPSTSKQSSINWNKDLSDFEKLMLLKALKEEKARDFI</sequence>
<dbReference type="GO" id="GO:0030286">
    <property type="term" value="C:dynein complex"/>
    <property type="evidence" value="ECO:0007669"/>
    <property type="project" value="UniProtKB-KW"/>
</dbReference>
<evidence type="ECO:0008006" key="21">
    <source>
        <dbReference type="Google" id="ProtNLM"/>
    </source>
</evidence>
<dbReference type="Gene3D" id="1.10.472.130">
    <property type="match status" value="1"/>
</dbReference>
<dbReference type="GO" id="GO:0007018">
    <property type="term" value="P:microtubule-based movement"/>
    <property type="evidence" value="ECO:0007669"/>
    <property type="project" value="InterPro"/>
</dbReference>
<protein>
    <recommendedName>
        <fullName evidence="21">Dynein heavy chain</fullName>
    </recommendedName>
</protein>
<evidence type="ECO:0000256" key="10">
    <source>
        <dbReference type="ARBA" id="ARBA00023175"/>
    </source>
</evidence>
<evidence type="ECO:0000259" key="16">
    <source>
        <dbReference type="Pfam" id="PF12780"/>
    </source>
</evidence>
<evidence type="ECO:0000256" key="7">
    <source>
        <dbReference type="ARBA" id="ARBA00023017"/>
    </source>
</evidence>
<dbReference type="Pfam" id="PF12781">
    <property type="entry name" value="AAA_9"/>
    <property type="match status" value="1"/>
</dbReference>
<dbReference type="GO" id="GO:0005874">
    <property type="term" value="C:microtubule"/>
    <property type="evidence" value="ECO:0007669"/>
    <property type="project" value="UniProtKB-KW"/>
</dbReference>
<keyword evidence="10" id="KW-0505">Motor protein</keyword>
<evidence type="ECO:0000256" key="13">
    <source>
        <dbReference type="SAM" id="Coils"/>
    </source>
</evidence>
<keyword evidence="11" id="KW-0206">Cytoskeleton</keyword>
<dbReference type="FunFam" id="3.40.50.300:FF:002141">
    <property type="entry name" value="Dynein heavy chain"/>
    <property type="match status" value="1"/>
</dbReference>
<evidence type="ECO:0000256" key="8">
    <source>
        <dbReference type="ARBA" id="ARBA00023054"/>
    </source>
</evidence>
<dbReference type="FunFam" id="1.20.920.20:FF:000006">
    <property type="entry name" value="Dynein, axonemal, heavy chain 6"/>
    <property type="match status" value="1"/>
</dbReference>
<keyword evidence="3" id="KW-0963">Cytoplasm</keyword>
<evidence type="ECO:0000256" key="5">
    <source>
        <dbReference type="ARBA" id="ARBA00022741"/>
    </source>
</evidence>
<dbReference type="EMBL" id="OD003041">
    <property type="protein sequence ID" value="CAD7406894.1"/>
    <property type="molecule type" value="Genomic_DNA"/>
</dbReference>
<dbReference type="Pfam" id="PF12777">
    <property type="entry name" value="MT"/>
    <property type="match status" value="1"/>
</dbReference>
<evidence type="ECO:0000313" key="20">
    <source>
        <dbReference type="EMBL" id="CAD7406894.1"/>
    </source>
</evidence>
<evidence type="ECO:0000259" key="19">
    <source>
        <dbReference type="Pfam" id="PF22597"/>
    </source>
</evidence>
<dbReference type="Gene3D" id="1.20.920.20">
    <property type="match status" value="1"/>
</dbReference>
<evidence type="ECO:0000256" key="6">
    <source>
        <dbReference type="ARBA" id="ARBA00022840"/>
    </source>
</evidence>
<dbReference type="PANTHER" id="PTHR22878:SF68">
    <property type="entry name" value="DYNEIN HEAVY CHAIN 6, AXONEMAL-LIKE"/>
    <property type="match status" value="1"/>
</dbReference>
<feature type="domain" description="Dynein heavy chain AAA module D4" evidence="16">
    <location>
        <begin position="945"/>
        <end position="1201"/>
    </location>
</feature>
<dbReference type="GO" id="GO:0005930">
    <property type="term" value="C:axoneme"/>
    <property type="evidence" value="ECO:0007669"/>
    <property type="project" value="UniProtKB-SubCell"/>
</dbReference>
<dbReference type="FunFam" id="1.10.8.710:FF:000004">
    <property type="entry name" value="Dynein axonemal heavy chain 6"/>
    <property type="match status" value="1"/>
</dbReference>
<keyword evidence="8 13" id="KW-0175">Coiled coil</keyword>
<dbReference type="Gene3D" id="3.40.50.300">
    <property type="entry name" value="P-loop containing nucleotide triphosphate hydrolases"/>
    <property type="match status" value="4"/>
</dbReference>
<dbReference type="InterPro" id="IPR024743">
    <property type="entry name" value="Dynein_HC_stalk"/>
</dbReference>
<dbReference type="InterPro" id="IPR035699">
    <property type="entry name" value="AAA_6"/>
</dbReference>
<evidence type="ECO:0000256" key="12">
    <source>
        <dbReference type="ARBA" id="ARBA00023273"/>
    </source>
</evidence>
<comment type="similarity">
    <text evidence="2">Belongs to the dynein heavy chain family.</text>
</comment>
<dbReference type="FunFam" id="1.20.920.30:FF:000005">
    <property type="entry name" value="Dynein, axonemal, heavy chain 2"/>
    <property type="match status" value="1"/>
</dbReference>
<dbReference type="InterPro" id="IPR054354">
    <property type="entry name" value="DYNC2H1-like_lid"/>
</dbReference>
<feature type="domain" description="Dynein heavy chain AAA 5 extension" evidence="18">
    <location>
        <begin position="441"/>
        <end position="563"/>
    </location>
</feature>
<feature type="domain" description="Dynein heavy chain ATP-binding dynein motor region" evidence="17">
    <location>
        <begin position="1575"/>
        <end position="1796"/>
    </location>
</feature>
<dbReference type="Gene3D" id="1.10.8.710">
    <property type="match status" value="1"/>
</dbReference>
<keyword evidence="4" id="KW-0493">Microtubule</keyword>
<keyword evidence="5" id="KW-0547">Nucleotide-binding</keyword>
<proteinExistence type="inferred from homology"/>
<dbReference type="SUPFAM" id="SSF52540">
    <property type="entry name" value="P-loop containing nucleoside triphosphate hydrolases"/>
    <property type="match status" value="3"/>
</dbReference>
<evidence type="ECO:0000256" key="9">
    <source>
        <dbReference type="ARBA" id="ARBA00023069"/>
    </source>
</evidence>
<reference evidence="20" key="1">
    <citation type="submission" date="2020-11" db="EMBL/GenBank/DDBJ databases">
        <authorList>
            <person name="Tran Van P."/>
        </authorList>
    </citation>
    <scope>NUCLEOTIDE SEQUENCE</scope>
</reference>
<comment type="subcellular location">
    <subcellularLocation>
        <location evidence="1">Cytoplasm</location>
        <location evidence="1">Cytoskeleton</location>
        <location evidence="1">Cilium axoneme</location>
    </subcellularLocation>
</comment>
<feature type="domain" description="Dynein heavy chain hydrolytic ATP-binding dynein motor region" evidence="14">
    <location>
        <begin position="14"/>
        <end position="222"/>
    </location>
</feature>
<evidence type="ECO:0000256" key="2">
    <source>
        <dbReference type="ARBA" id="ARBA00008887"/>
    </source>
</evidence>
<feature type="domain" description="Dynein 2 heavy chain 1 cytoplasmic ATPase lid" evidence="19">
    <location>
        <begin position="782"/>
        <end position="865"/>
    </location>
</feature>
<keyword evidence="12" id="KW-0966">Cell projection</keyword>
<evidence type="ECO:0000256" key="1">
    <source>
        <dbReference type="ARBA" id="ARBA00004430"/>
    </source>
</evidence>